<dbReference type="AlphaFoldDB" id="A0A8H3LJI1"/>
<dbReference type="Proteomes" id="UP000615446">
    <property type="component" value="Unassembled WGS sequence"/>
</dbReference>
<name>A0A8H3LJI1_9GLOM</name>
<sequence length="113" mass="13515">MPHKTKRQLQIKAIIKERKESEIDENWIECENIDDWTNKDLNKFEKIGRKLITEVLCWHKNTTSSIRATYNGTSRTTVWRNKKKKEELAYDIKRMRTLDTLFKGTKVLTSIPF</sequence>
<accession>A0A8H3LJI1</accession>
<gene>
    <name evidence="1" type="ORF">RCL2_001364700</name>
</gene>
<dbReference type="OrthoDB" id="2389367at2759"/>
<evidence type="ECO:0000313" key="2">
    <source>
        <dbReference type="Proteomes" id="UP000615446"/>
    </source>
</evidence>
<dbReference type="EMBL" id="BLAL01000160">
    <property type="protein sequence ID" value="GES86593.1"/>
    <property type="molecule type" value="Genomic_DNA"/>
</dbReference>
<comment type="caution">
    <text evidence="1">The sequence shown here is derived from an EMBL/GenBank/DDBJ whole genome shotgun (WGS) entry which is preliminary data.</text>
</comment>
<evidence type="ECO:0000313" key="1">
    <source>
        <dbReference type="EMBL" id="GES86593.1"/>
    </source>
</evidence>
<organism evidence="1 2">
    <name type="scientific">Rhizophagus clarus</name>
    <dbReference type="NCBI Taxonomy" id="94130"/>
    <lineage>
        <taxon>Eukaryota</taxon>
        <taxon>Fungi</taxon>
        <taxon>Fungi incertae sedis</taxon>
        <taxon>Mucoromycota</taxon>
        <taxon>Glomeromycotina</taxon>
        <taxon>Glomeromycetes</taxon>
        <taxon>Glomerales</taxon>
        <taxon>Glomeraceae</taxon>
        <taxon>Rhizophagus</taxon>
    </lineage>
</organism>
<protein>
    <submittedName>
        <fullName evidence="1">Uncharacterized protein</fullName>
    </submittedName>
</protein>
<reference evidence="1" key="1">
    <citation type="submission" date="2019-10" db="EMBL/GenBank/DDBJ databases">
        <title>Conservation and host-specific expression of non-tandemly repeated heterogenous ribosome RNA gene in arbuscular mycorrhizal fungi.</title>
        <authorList>
            <person name="Maeda T."/>
            <person name="Kobayashi Y."/>
            <person name="Nakagawa T."/>
            <person name="Ezawa T."/>
            <person name="Yamaguchi K."/>
            <person name="Bino T."/>
            <person name="Nishimoto Y."/>
            <person name="Shigenobu S."/>
            <person name="Kawaguchi M."/>
        </authorList>
    </citation>
    <scope>NUCLEOTIDE SEQUENCE</scope>
    <source>
        <strain evidence="1">HR1</strain>
    </source>
</reference>
<proteinExistence type="predicted"/>